<feature type="signal peptide" evidence="4">
    <location>
        <begin position="1"/>
        <end position="22"/>
    </location>
</feature>
<keyword evidence="7" id="KW-1185">Reference proteome</keyword>
<dbReference type="Gene3D" id="3.40.190.10">
    <property type="entry name" value="Periplasmic binding protein-like II"/>
    <property type="match status" value="1"/>
</dbReference>
<dbReference type="PANTHER" id="PTHR30290:SF9">
    <property type="entry name" value="OLIGOPEPTIDE-BINDING PROTEIN APPA"/>
    <property type="match status" value="1"/>
</dbReference>
<gene>
    <name evidence="6" type="ORF">BXT84_03180</name>
</gene>
<dbReference type="Proteomes" id="UP000325292">
    <property type="component" value="Chromosome"/>
</dbReference>
<dbReference type="Gene3D" id="3.90.76.10">
    <property type="entry name" value="Dipeptide-binding Protein, Domain 1"/>
    <property type="match status" value="1"/>
</dbReference>
<evidence type="ECO:0000259" key="5">
    <source>
        <dbReference type="Pfam" id="PF00496"/>
    </source>
</evidence>
<proteinExistence type="inferred from homology"/>
<dbReference type="InterPro" id="IPR030678">
    <property type="entry name" value="Peptide/Ni-bd"/>
</dbReference>
<dbReference type="PROSITE" id="PS51257">
    <property type="entry name" value="PROKAR_LIPOPROTEIN"/>
    <property type="match status" value="1"/>
</dbReference>
<evidence type="ECO:0000313" key="7">
    <source>
        <dbReference type="Proteomes" id="UP000325292"/>
    </source>
</evidence>
<dbReference type="InterPro" id="IPR000914">
    <property type="entry name" value="SBP_5_dom"/>
</dbReference>
<dbReference type="Gene3D" id="3.10.105.10">
    <property type="entry name" value="Dipeptide-binding Protein, Domain 3"/>
    <property type="match status" value="1"/>
</dbReference>
<sequence length="546" mass="59181">MKRIGKTTLAAGSAVLMMGALAGCGSSSNASTTSAASSTAQPLIMAPAPYGSYTDNFNPFSTSNNPGTDGFIYEPLFYFSTVSSNQYGLLGQSYQWSNGGKTLTVDLRTNVKWTNGTPFTSKDVVFTFNLLKQNPALDTSGVWTKLQSVTAPNAHTVVFQFNQTDVPFGVYVLETYIVPESIWSKISDPAKYMNSQPVGTGPYLLSSFNAEDYKFTANPHYYLGKPKVPVIEVPAYDSNNSLNEALAAGQVGWSGQFIPDIKGVYTSKSPNNHYWFAPYEVVGLFPNLKNPLLSQLAVRQAINLAINRPELGQKGEYGYEKAASPTALVLPFQKSYLNPSLPVSETYNPTKAEQILEKAGFKKNASGVFVSPSGQPLSLTIQVPAGWSDWDADCAIMAQELSAIGIQTTVTQDAYGEYVANLQGGKYDLAMSWTNPGPTPYYALYNSLGSTGDWNIEGWNNAATNNALNAYASSTNPAVQKQAIETLEGIMVNDLPFIPVLDGALWDEYSTANYTGWPTQSDPYVTNAPYSWPAPEIVVEHLTPKS</sequence>
<keyword evidence="2" id="KW-0813">Transport</keyword>
<name>A0ABM6RNW1_9FIRM</name>
<dbReference type="PANTHER" id="PTHR30290">
    <property type="entry name" value="PERIPLASMIC BINDING COMPONENT OF ABC TRANSPORTER"/>
    <property type="match status" value="1"/>
</dbReference>
<reference evidence="6 7" key="1">
    <citation type="journal article" date="2019" name="Sci. Rep.">
        <title>Sulfobacillus thermotolerans: new insights into resistance and metabolic capacities of acidophilic chemolithotrophs.</title>
        <authorList>
            <person name="Panyushkina A.E."/>
            <person name="Babenko V.V."/>
            <person name="Nikitina A.S."/>
            <person name="Selezneva O.V."/>
            <person name="Tsaplina I.A."/>
            <person name="Letarova M.A."/>
            <person name="Kostryukova E.S."/>
            <person name="Letarov A.V."/>
        </authorList>
    </citation>
    <scope>NUCLEOTIDE SEQUENCE [LARGE SCALE GENOMIC DNA]</scope>
    <source>
        <strain evidence="6 7">Kr1</strain>
    </source>
</reference>
<feature type="domain" description="Solute-binding protein family 5" evidence="5">
    <location>
        <begin position="89"/>
        <end position="453"/>
    </location>
</feature>
<dbReference type="SUPFAM" id="SSF53850">
    <property type="entry name" value="Periplasmic binding protein-like II"/>
    <property type="match status" value="1"/>
</dbReference>
<dbReference type="EMBL" id="CP019454">
    <property type="protein sequence ID" value="AUW93074.1"/>
    <property type="molecule type" value="Genomic_DNA"/>
</dbReference>
<dbReference type="PIRSF" id="PIRSF002741">
    <property type="entry name" value="MppA"/>
    <property type="match status" value="1"/>
</dbReference>
<protein>
    <submittedName>
        <fullName evidence="6">ABC transporter substrate-binding protein</fullName>
    </submittedName>
</protein>
<evidence type="ECO:0000313" key="6">
    <source>
        <dbReference type="EMBL" id="AUW93074.1"/>
    </source>
</evidence>
<evidence type="ECO:0000256" key="4">
    <source>
        <dbReference type="SAM" id="SignalP"/>
    </source>
</evidence>
<dbReference type="Pfam" id="PF00496">
    <property type="entry name" value="SBP_bac_5"/>
    <property type="match status" value="1"/>
</dbReference>
<dbReference type="CDD" id="cd08509">
    <property type="entry name" value="PBP2_TmCBP_oligosaccharides_like"/>
    <property type="match status" value="1"/>
</dbReference>
<evidence type="ECO:0000256" key="1">
    <source>
        <dbReference type="ARBA" id="ARBA00005695"/>
    </source>
</evidence>
<dbReference type="InterPro" id="IPR039424">
    <property type="entry name" value="SBP_5"/>
</dbReference>
<comment type="similarity">
    <text evidence="1">Belongs to the bacterial solute-binding protein 5 family.</text>
</comment>
<keyword evidence="3 4" id="KW-0732">Signal</keyword>
<organism evidence="6 7">
    <name type="scientific">Sulfobacillus thermotolerans</name>
    <dbReference type="NCBI Taxonomy" id="338644"/>
    <lineage>
        <taxon>Bacteria</taxon>
        <taxon>Bacillati</taxon>
        <taxon>Bacillota</taxon>
        <taxon>Clostridia</taxon>
        <taxon>Eubacteriales</taxon>
        <taxon>Clostridiales Family XVII. Incertae Sedis</taxon>
        <taxon>Sulfobacillus</taxon>
    </lineage>
</organism>
<evidence type="ECO:0000256" key="3">
    <source>
        <dbReference type="ARBA" id="ARBA00022729"/>
    </source>
</evidence>
<accession>A0ABM6RNW1</accession>
<evidence type="ECO:0000256" key="2">
    <source>
        <dbReference type="ARBA" id="ARBA00022448"/>
    </source>
</evidence>
<feature type="chain" id="PRO_5046765075" evidence="4">
    <location>
        <begin position="23"/>
        <end position="546"/>
    </location>
</feature>